<evidence type="ECO:0000256" key="1">
    <source>
        <dbReference type="ARBA" id="ARBA00008918"/>
    </source>
</evidence>
<gene>
    <name evidence="4" type="ORF">CNF02_03465</name>
</gene>
<dbReference type="InterPro" id="IPR044996">
    <property type="entry name" value="COQ10-like"/>
</dbReference>
<evidence type="ECO:0000313" key="5">
    <source>
        <dbReference type="Proteomes" id="UP000219329"/>
    </source>
</evidence>
<sequence length="143" mass="16207">MASIHRSALVQYSSEQMFDLINDVEKYPEFMRGCKSATVISQNENELIGQLCLAKAGINQEFTTRNILKRPRSIEMGLIEGNFKDFRCQWTFEVLALDACKVTLQMDFEFDFGLVEYAAEKLISSSANSLVDSLVTRAKQVYG</sequence>
<organism evidence="4 5">
    <name type="scientific">OM182 bacterium MED-G28</name>
    <dbReference type="NCBI Taxonomy" id="1986256"/>
    <lineage>
        <taxon>Bacteria</taxon>
        <taxon>Pseudomonadati</taxon>
        <taxon>Pseudomonadota</taxon>
        <taxon>Gammaproteobacteria</taxon>
        <taxon>OMG group</taxon>
        <taxon>OM182 clade</taxon>
    </lineage>
</organism>
<comment type="similarity">
    <text evidence="1">Belongs to the ribosome association toxin RatA family.</text>
</comment>
<evidence type="ECO:0000256" key="2">
    <source>
        <dbReference type="ARBA" id="ARBA00022649"/>
    </source>
</evidence>
<dbReference type="EMBL" id="NTJZ01000002">
    <property type="protein sequence ID" value="PDH35098.1"/>
    <property type="molecule type" value="Genomic_DNA"/>
</dbReference>
<dbReference type="Pfam" id="PF03364">
    <property type="entry name" value="Polyketide_cyc"/>
    <property type="match status" value="1"/>
</dbReference>
<dbReference type="PANTHER" id="PTHR12901">
    <property type="entry name" value="SPERM PROTEIN HOMOLOG"/>
    <property type="match status" value="1"/>
</dbReference>
<protein>
    <submittedName>
        <fullName evidence="4">Ubiquinone-binding protein</fullName>
    </submittedName>
</protein>
<dbReference type="Proteomes" id="UP000219329">
    <property type="component" value="Unassembled WGS sequence"/>
</dbReference>
<name>A0A2A5WFQ1_9GAMM</name>
<dbReference type="GO" id="GO:0045333">
    <property type="term" value="P:cellular respiration"/>
    <property type="evidence" value="ECO:0007669"/>
    <property type="project" value="InterPro"/>
</dbReference>
<dbReference type="CDD" id="cd07813">
    <property type="entry name" value="COQ10p_like"/>
    <property type="match status" value="1"/>
</dbReference>
<evidence type="ECO:0000313" key="4">
    <source>
        <dbReference type="EMBL" id="PDH35098.1"/>
    </source>
</evidence>
<proteinExistence type="inferred from homology"/>
<feature type="domain" description="Coenzyme Q-binding protein COQ10 START" evidence="3">
    <location>
        <begin position="10"/>
        <end position="134"/>
    </location>
</feature>
<dbReference type="PANTHER" id="PTHR12901:SF10">
    <property type="entry name" value="COENZYME Q-BINDING PROTEIN COQ10, MITOCHONDRIAL"/>
    <property type="match status" value="1"/>
</dbReference>
<dbReference type="AlphaFoldDB" id="A0A2A5WFQ1"/>
<dbReference type="InterPro" id="IPR005031">
    <property type="entry name" value="COQ10_START"/>
</dbReference>
<keyword evidence="2" id="KW-1277">Toxin-antitoxin system</keyword>
<evidence type="ECO:0000259" key="3">
    <source>
        <dbReference type="Pfam" id="PF03364"/>
    </source>
</evidence>
<dbReference type="Gene3D" id="3.30.530.20">
    <property type="match status" value="1"/>
</dbReference>
<accession>A0A2A5WFQ1</accession>
<reference evidence="4 5" key="1">
    <citation type="submission" date="2017-08" db="EMBL/GenBank/DDBJ databases">
        <title>Fine stratification of microbial communities through a metagenomic profile of the photic zone.</title>
        <authorList>
            <person name="Haro-Moreno J.M."/>
            <person name="Lopez-Perez M."/>
            <person name="De La Torre J."/>
            <person name="Picazo A."/>
            <person name="Camacho A."/>
            <person name="Rodriguez-Valera F."/>
        </authorList>
    </citation>
    <scope>NUCLEOTIDE SEQUENCE [LARGE SCALE GENOMIC DNA]</scope>
    <source>
        <strain evidence="4">MED-G28</strain>
    </source>
</reference>
<dbReference type="GO" id="GO:0048039">
    <property type="term" value="F:ubiquinone binding"/>
    <property type="evidence" value="ECO:0007669"/>
    <property type="project" value="InterPro"/>
</dbReference>
<comment type="caution">
    <text evidence="4">The sequence shown here is derived from an EMBL/GenBank/DDBJ whole genome shotgun (WGS) entry which is preliminary data.</text>
</comment>
<keyword evidence="4" id="KW-0830">Ubiquinone</keyword>
<dbReference type="SUPFAM" id="SSF55961">
    <property type="entry name" value="Bet v1-like"/>
    <property type="match status" value="1"/>
</dbReference>
<dbReference type="InterPro" id="IPR023393">
    <property type="entry name" value="START-like_dom_sf"/>
</dbReference>